<dbReference type="Pfam" id="PF01225">
    <property type="entry name" value="Mur_ligase"/>
    <property type="match status" value="1"/>
</dbReference>
<evidence type="ECO:0000256" key="14">
    <source>
        <dbReference type="ARBA" id="ARBA00056782"/>
    </source>
</evidence>
<feature type="binding site" evidence="20">
    <location>
        <position position="491"/>
    </location>
    <ligand>
        <name>meso-2,6-diaminopimelate</name>
        <dbReference type="ChEBI" id="CHEBI:57791"/>
    </ligand>
</feature>
<dbReference type="GO" id="GO:0004326">
    <property type="term" value="F:tetrahydrofolylpolyglutamate synthase activity"/>
    <property type="evidence" value="ECO:0007669"/>
    <property type="project" value="InterPro"/>
</dbReference>
<name>A0AA48RDJ2_9BACL</name>
<evidence type="ECO:0000256" key="4">
    <source>
        <dbReference type="ARBA" id="ARBA00022598"/>
    </source>
</evidence>
<comment type="subcellular location">
    <subcellularLocation>
        <location evidence="20 21">Cytoplasm</location>
    </subcellularLocation>
</comment>
<keyword evidence="3 20" id="KW-0963">Cytoplasm</keyword>
<dbReference type="InterPro" id="IPR005761">
    <property type="entry name" value="UDP-N-AcMur-Glu-dNH2Pim_ligase"/>
</dbReference>
<evidence type="ECO:0000259" key="24">
    <source>
        <dbReference type="Pfam" id="PF08245"/>
    </source>
</evidence>
<dbReference type="GO" id="GO:0008360">
    <property type="term" value="P:regulation of cell shape"/>
    <property type="evidence" value="ECO:0007669"/>
    <property type="project" value="UniProtKB-KW"/>
</dbReference>
<evidence type="ECO:0000313" key="25">
    <source>
        <dbReference type="EMBL" id="CAJ1001968.1"/>
    </source>
</evidence>
<feature type="binding site" evidence="20">
    <location>
        <position position="180"/>
    </location>
    <ligand>
        <name>UDP-N-acetyl-alpha-D-muramoyl-L-alanyl-D-glutamate</name>
        <dbReference type="ChEBI" id="CHEBI:83900"/>
    </ligand>
</feature>
<dbReference type="InterPro" id="IPR018109">
    <property type="entry name" value="Folylpolyglutamate_synth_CS"/>
</dbReference>
<evidence type="ECO:0000256" key="19">
    <source>
        <dbReference type="ARBA" id="ARBA00081560"/>
    </source>
</evidence>
<dbReference type="SUPFAM" id="SSF53623">
    <property type="entry name" value="MurD-like peptide ligases, catalytic domain"/>
    <property type="match status" value="1"/>
</dbReference>
<dbReference type="SUPFAM" id="SSF53244">
    <property type="entry name" value="MurD-like peptide ligases, peptide-binding domain"/>
    <property type="match status" value="1"/>
</dbReference>
<dbReference type="InterPro" id="IPR035911">
    <property type="entry name" value="MurE/MurF_N"/>
</dbReference>
<evidence type="ECO:0000256" key="5">
    <source>
        <dbReference type="ARBA" id="ARBA00022618"/>
    </source>
</evidence>
<evidence type="ECO:0000256" key="16">
    <source>
        <dbReference type="ARBA" id="ARBA00072883"/>
    </source>
</evidence>
<dbReference type="FunFam" id="3.40.1390.10:FF:000005">
    <property type="entry name" value="UDP-N-acetylmuramoyl-L-alanyl-D-glutamate--2,6-diaminopimelate ligase"/>
    <property type="match status" value="1"/>
</dbReference>
<dbReference type="GO" id="GO:0000287">
    <property type="term" value="F:magnesium ion binding"/>
    <property type="evidence" value="ECO:0007669"/>
    <property type="project" value="UniProtKB-UniRule"/>
</dbReference>
<evidence type="ECO:0000256" key="10">
    <source>
        <dbReference type="ARBA" id="ARBA00022984"/>
    </source>
</evidence>
<keyword evidence="9 20" id="KW-0133">Cell shape</keyword>
<dbReference type="Proteomes" id="UP001189619">
    <property type="component" value="Chromosome"/>
</dbReference>
<sequence>MGRLDRKPHPPRFVEIATHLSIIGREWGACFMLLRDLLAPLLPVQVTGDDSLEITGLTADSRKVQPGCLFVCLTGFTVDGHAFAAQAVENGAVAVLAEQDVDVPATVVRVPDTRRAMAMLADRFYGSPTRELKLIGVTGTNGKTTTTHLIDKILRDQNKRTGLIGTIHMRIGDVTEEVKNTTPDALELQHAFRRMRDVDTEYAIIEVSSHALEQGRVRGCDVHTAVFTNLTQDHLDYHETMENYRDAKSLLFSQLGNSYDPDRLKTAVLNADDEASNLYAKVTPARVITYGIDNPADVRAAEIEITSRGTSFTAHTFAGSIRLNLKLMGKFNVYNALAAIAVALAEGVPLDEIKASLEAVPGVNGRFEPVDAGQPFAVLVDYSHTPDSLENALATVKEFAKGRIFCVVGCGGDRDRTKRPIMARIATKYADLTVLTSDNPRSEDPQAIIDDMLAGLTEVAAERYVSIVDRREAIRYAVAQAKQDDVILIAGKGHETYQIIKGQVLPFDDREVAREAIAERRNE</sequence>
<evidence type="ECO:0000259" key="22">
    <source>
        <dbReference type="Pfam" id="PF01225"/>
    </source>
</evidence>
<dbReference type="EMBL" id="OY569118">
    <property type="protein sequence ID" value="CAJ1001968.1"/>
    <property type="molecule type" value="Genomic_DNA"/>
</dbReference>
<dbReference type="NCBIfam" id="NF001124">
    <property type="entry name" value="PRK00139.1-2"/>
    <property type="match status" value="1"/>
</dbReference>
<evidence type="ECO:0000256" key="3">
    <source>
        <dbReference type="ARBA" id="ARBA00022490"/>
    </source>
</evidence>
<dbReference type="GO" id="GO:0005524">
    <property type="term" value="F:ATP binding"/>
    <property type="evidence" value="ECO:0007669"/>
    <property type="project" value="UniProtKB-UniRule"/>
</dbReference>
<feature type="short sequence motif" description="Meso-diaminopimelate recognition motif" evidence="20">
    <location>
        <begin position="438"/>
        <end position="441"/>
    </location>
</feature>
<protein>
    <recommendedName>
        <fullName evidence="16 20">UDP-N-acetylmuramoyl-L-alanyl-D-glutamate--2,6-diaminopimelate ligase</fullName>
        <ecNumber evidence="15 20">6.3.2.13</ecNumber>
    </recommendedName>
    <alternativeName>
        <fullName evidence="17 20">Meso-A2pm-adding enzyme</fullName>
    </alternativeName>
    <alternativeName>
        <fullName evidence="18 20">Meso-diaminopimelate-adding enzyme</fullName>
    </alternativeName>
    <alternativeName>
        <fullName evidence="19 20">UDP-MurNAc-L-Ala-D-Glu:meso-diaminopimelate ligase</fullName>
    </alternativeName>
    <alternativeName>
        <fullName evidence="20">UDP-MurNAc-tripeptide synthetase</fullName>
    </alternativeName>
    <alternativeName>
        <fullName evidence="20">UDP-N-acetylmuramyl-tripeptide synthetase</fullName>
    </alternativeName>
</protein>
<reference evidence="25" key="1">
    <citation type="submission" date="2023-07" db="EMBL/GenBank/DDBJ databases">
        <authorList>
            <person name="Ivanov I."/>
            <person name="Teneva D."/>
            <person name="Stoikov I."/>
        </authorList>
    </citation>
    <scope>NUCLEOTIDE SEQUENCE</scope>
    <source>
        <strain evidence="25">4475</strain>
    </source>
</reference>
<dbReference type="InterPro" id="IPR013221">
    <property type="entry name" value="Mur_ligase_cen"/>
</dbReference>
<evidence type="ECO:0000259" key="23">
    <source>
        <dbReference type="Pfam" id="PF02875"/>
    </source>
</evidence>
<evidence type="ECO:0000256" key="9">
    <source>
        <dbReference type="ARBA" id="ARBA00022960"/>
    </source>
</evidence>
<comment type="catalytic activity">
    <reaction evidence="13 20">
        <text>UDP-N-acetyl-alpha-D-muramoyl-L-alanyl-D-glutamate + meso-2,6-diaminopimelate + ATP = UDP-N-acetyl-alpha-D-muramoyl-L-alanyl-gamma-D-glutamyl-meso-2,6-diaminopimelate + ADP + phosphate + H(+)</text>
        <dbReference type="Rhea" id="RHEA:23676"/>
        <dbReference type="ChEBI" id="CHEBI:15378"/>
        <dbReference type="ChEBI" id="CHEBI:30616"/>
        <dbReference type="ChEBI" id="CHEBI:43474"/>
        <dbReference type="ChEBI" id="CHEBI:57791"/>
        <dbReference type="ChEBI" id="CHEBI:83900"/>
        <dbReference type="ChEBI" id="CHEBI:83905"/>
        <dbReference type="ChEBI" id="CHEBI:456216"/>
        <dbReference type="EC" id="6.3.2.13"/>
    </reaction>
</comment>
<dbReference type="SUPFAM" id="SSF63418">
    <property type="entry name" value="MurE/MurF N-terminal domain"/>
    <property type="match status" value="1"/>
</dbReference>
<feature type="domain" description="Mur ligase C-terminal" evidence="23">
    <location>
        <begin position="365"/>
        <end position="493"/>
    </location>
</feature>
<feature type="domain" description="Mur ligase central" evidence="24">
    <location>
        <begin position="137"/>
        <end position="343"/>
    </location>
</feature>
<evidence type="ECO:0000256" key="2">
    <source>
        <dbReference type="ARBA" id="ARBA00005898"/>
    </source>
</evidence>
<evidence type="ECO:0000256" key="8">
    <source>
        <dbReference type="ARBA" id="ARBA00022842"/>
    </source>
</evidence>
<dbReference type="EC" id="6.3.2.13" evidence="15 20"/>
<feature type="domain" description="Mur ligase N-terminal catalytic" evidence="22">
    <location>
        <begin position="53"/>
        <end position="125"/>
    </location>
</feature>
<dbReference type="NCBIfam" id="NF001126">
    <property type="entry name" value="PRK00139.1-4"/>
    <property type="match status" value="1"/>
</dbReference>
<dbReference type="InterPro" id="IPR004101">
    <property type="entry name" value="Mur_ligase_C"/>
</dbReference>
<keyword evidence="11 20" id="KW-0131">Cell cycle</keyword>
<dbReference type="GO" id="GO:0071555">
    <property type="term" value="P:cell wall organization"/>
    <property type="evidence" value="ECO:0007669"/>
    <property type="project" value="UniProtKB-KW"/>
</dbReference>
<evidence type="ECO:0000256" key="21">
    <source>
        <dbReference type="RuleBase" id="RU004135"/>
    </source>
</evidence>
<comment type="caution">
    <text evidence="20">Lacks conserved residue(s) required for the propagation of feature annotation.</text>
</comment>
<dbReference type="AlphaFoldDB" id="A0AA48RDJ2"/>
<evidence type="ECO:0000313" key="26">
    <source>
        <dbReference type="Proteomes" id="UP001189619"/>
    </source>
</evidence>
<dbReference type="Gene3D" id="3.40.1390.10">
    <property type="entry name" value="MurE/MurF, N-terminal domain"/>
    <property type="match status" value="1"/>
</dbReference>
<feature type="binding site" evidence="20">
    <location>
        <begin position="181"/>
        <end position="182"/>
    </location>
    <ligand>
        <name>UDP-N-acetyl-alpha-D-muramoyl-L-alanyl-D-glutamate</name>
        <dbReference type="ChEBI" id="CHEBI:83900"/>
    </ligand>
</feature>
<comment type="function">
    <text evidence="14 20">Catalyzes the addition of meso-diaminopimelic acid to the nucleotide precursor UDP-N-acetylmuramoyl-L-alanyl-D-glutamate (UMAG) in the biosynthesis of bacterial cell-wall peptidoglycan.</text>
</comment>
<keyword evidence="7 20" id="KW-0067">ATP-binding</keyword>
<keyword evidence="10 20" id="KW-0573">Peptidoglycan synthesis</keyword>
<feature type="binding site" evidence="20">
    <location>
        <position position="216"/>
    </location>
    <ligand>
        <name>UDP-N-acetyl-alpha-D-muramoyl-L-alanyl-D-glutamate</name>
        <dbReference type="ChEBI" id="CHEBI:83900"/>
    </ligand>
</feature>
<gene>
    <name evidence="20" type="primary">murE</name>
    <name evidence="25" type="ORF">BSPP4475_06570</name>
</gene>
<dbReference type="PROSITE" id="PS01011">
    <property type="entry name" value="FOLYLPOLYGLU_SYNT_1"/>
    <property type="match status" value="1"/>
</dbReference>
<feature type="binding site" evidence="20">
    <location>
        <begin position="438"/>
        <end position="441"/>
    </location>
    <ligand>
        <name>meso-2,6-diaminopimelate</name>
        <dbReference type="ChEBI" id="CHEBI:57791"/>
    </ligand>
</feature>
<dbReference type="KEGG" id="bayd:BSPP4475_06570"/>
<dbReference type="GO" id="GO:0005737">
    <property type="term" value="C:cytoplasm"/>
    <property type="evidence" value="ECO:0007669"/>
    <property type="project" value="UniProtKB-SubCell"/>
</dbReference>
<keyword evidence="26" id="KW-1185">Reference proteome</keyword>
<evidence type="ECO:0000256" key="20">
    <source>
        <dbReference type="HAMAP-Rule" id="MF_00208"/>
    </source>
</evidence>
<organism evidence="25 26">
    <name type="scientific">Brevibacillus aydinogluensis</name>
    <dbReference type="NCBI Taxonomy" id="927786"/>
    <lineage>
        <taxon>Bacteria</taxon>
        <taxon>Bacillati</taxon>
        <taxon>Bacillota</taxon>
        <taxon>Bacilli</taxon>
        <taxon>Bacillales</taxon>
        <taxon>Paenibacillaceae</taxon>
        <taxon>Brevibacillus</taxon>
    </lineage>
</organism>
<keyword evidence="8 20" id="KW-0460">Magnesium</keyword>
<dbReference type="PANTHER" id="PTHR23135:SF4">
    <property type="entry name" value="UDP-N-ACETYLMURAMOYL-L-ALANYL-D-GLUTAMATE--2,6-DIAMINOPIMELATE LIGASE MURE HOMOLOG, CHLOROPLASTIC"/>
    <property type="match status" value="1"/>
</dbReference>
<dbReference type="PANTHER" id="PTHR23135">
    <property type="entry name" value="MUR LIGASE FAMILY MEMBER"/>
    <property type="match status" value="1"/>
</dbReference>
<comment type="similarity">
    <text evidence="2 20">Belongs to the MurCDEF family. MurE subfamily.</text>
</comment>
<dbReference type="Gene3D" id="3.90.190.20">
    <property type="entry name" value="Mur ligase, C-terminal domain"/>
    <property type="match status" value="1"/>
</dbReference>
<dbReference type="InterPro" id="IPR036565">
    <property type="entry name" value="Mur-like_cat_sf"/>
</dbReference>
<feature type="binding site" evidence="20">
    <location>
        <position position="61"/>
    </location>
    <ligand>
        <name>UDP-N-acetyl-alpha-D-muramoyl-L-alanyl-D-glutamate</name>
        <dbReference type="ChEBI" id="CHEBI:83900"/>
    </ligand>
</feature>
<proteinExistence type="inferred from homology"/>
<feature type="binding site" evidence="20">
    <location>
        <begin position="139"/>
        <end position="145"/>
    </location>
    <ligand>
        <name>ATP</name>
        <dbReference type="ChEBI" id="CHEBI:30616"/>
    </ligand>
</feature>
<dbReference type="HAMAP" id="MF_00208">
    <property type="entry name" value="MurE"/>
    <property type="match status" value="1"/>
</dbReference>
<dbReference type="Pfam" id="PF08245">
    <property type="entry name" value="Mur_ligase_M"/>
    <property type="match status" value="1"/>
</dbReference>
<feature type="binding site" evidence="20">
    <location>
        <position position="495"/>
    </location>
    <ligand>
        <name>meso-2,6-diaminopimelate</name>
        <dbReference type="ChEBI" id="CHEBI:57791"/>
    </ligand>
</feature>
<feature type="modified residue" description="N6-carboxylysine" evidence="20">
    <location>
        <position position="248"/>
    </location>
</feature>
<evidence type="ECO:0000256" key="18">
    <source>
        <dbReference type="ARBA" id="ARBA00076158"/>
    </source>
</evidence>
<dbReference type="Pfam" id="PF02875">
    <property type="entry name" value="Mur_ligase_C"/>
    <property type="match status" value="1"/>
</dbReference>
<feature type="binding site" evidence="20">
    <location>
        <position position="414"/>
    </location>
    <ligand>
        <name>meso-2,6-diaminopimelate</name>
        <dbReference type="ChEBI" id="CHEBI:57791"/>
    </ligand>
</feature>
<dbReference type="NCBIfam" id="TIGR01085">
    <property type="entry name" value="murE"/>
    <property type="match status" value="1"/>
</dbReference>
<keyword evidence="5 20" id="KW-0132">Cell division</keyword>
<comment type="pathway">
    <text evidence="1 20 21">Cell wall biogenesis; peptidoglycan biosynthesis.</text>
</comment>
<dbReference type="InterPro" id="IPR000713">
    <property type="entry name" value="Mur_ligase_N"/>
</dbReference>
<accession>A0AA48RDJ2</accession>
<dbReference type="InterPro" id="IPR036615">
    <property type="entry name" value="Mur_ligase_C_dom_sf"/>
</dbReference>
<keyword evidence="4 20" id="KW-0436">Ligase</keyword>
<evidence type="ECO:0000256" key="7">
    <source>
        <dbReference type="ARBA" id="ARBA00022840"/>
    </source>
</evidence>
<evidence type="ECO:0000256" key="15">
    <source>
        <dbReference type="ARBA" id="ARBA00066633"/>
    </source>
</evidence>
<dbReference type="GO" id="GO:0009252">
    <property type="term" value="P:peptidoglycan biosynthetic process"/>
    <property type="evidence" value="ECO:0007669"/>
    <property type="project" value="UniProtKB-UniRule"/>
</dbReference>
<keyword evidence="12 20" id="KW-0961">Cell wall biogenesis/degradation</keyword>
<evidence type="ECO:0000256" key="1">
    <source>
        <dbReference type="ARBA" id="ARBA00004752"/>
    </source>
</evidence>
<dbReference type="FunFam" id="3.90.190.20:FF:000006">
    <property type="entry name" value="UDP-N-acetylmuramoyl-L-alanyl-D-glutamate--2,6-diaminopimelate ligase"/>
    <property type="match status" value="1"/>
</dbReference>
<evidence type="ECO:0000256" key="11">
    <source>
        <dbReference type="ARBA" id="ARBA00023306"/>
    </source>
</evidence>
<dbReference type="Gene3D" id="3.40.1190.10">
    <property type="entry name" value="Mur-like, catalytic domain"/>
    <property type="match status" value="1"/>
</dbReference>
<keyword evidence="6 20" id="KW-0547">Nucleotide-binding</keyword>
<feature type="binding site" evidence="20">
    <location>
        <position position="214"/>
    </location>
    <ligand>
        <name>UDP-N-acetyl-alpha-D-muramoyl-L-alanyl-D-glutamate</name>
        <dbReference type="ChEBI" id="CHEBI:83900"/>
    </ligand>
</feature>
<comment type="cofactor">
    <cofactor evidence="20">
        <name>Mg(2+)</name>
        <dbReference type="ChEBI" id="CHEBI:18420"/>
    </cofactor>
</comment>
<evidence type="ECO:0000256" key="12">
    <source>
        <dbReference type="ARBA" id="ARBA00023316"/>
    </source>
</evidence>
<dbReference type="GO" id="GO:0008765">
    <property type="term" value="F:UDP-N-acetylmuramoylalanyl-D-glutamate-2,6-diaminopimelate ligase activity"/>
    <property type="evidence" value="ECO:0007669"/>
    <property type="project" value="UniProtKB-UniRule"/>
</dbReference>
<feature type="binding site" evidence="20">
    <location>
        <position position="208"/>
    </location>
    <ligand>
        <name>UDP-N-acetyl-alpha-D-muramoyl-L-alanyl-D-glutamate</name>
        <dbReference type="ChEBI" id="CHEBI:83900"/>
    </ligand>
</feature>
<evidence type="ECO:0000256" key="17">
    <source>
        <dbReference type="ARBA" id="ARBA00075482"/>
    </source>
</evidence>
<comment type="PTM">
    <text evidence="20">Carboxylation is probably crucial for Mg(2+) binding and, consequently, for the gamma-phosphate positioning of ATP.</text>
</comment>
<dbReference type="GO" id="GO:0051301">
    <property type="term" value="P:cell division"/>
    <property type="evidence" value="ECO:0007669"/>
    <property type="project" value="UniProtKB-KW"/>
</dbReference>
<evidence type="ECO:0000256" key="13">
    <source>
        <dbReference type="ARBA" id="ARBA00050251"/>
    </source>
</evidence>
<evidence type="ECO:0000256" key="6">
    <source>
        <dbReference type="ARBA" id="ARBA00022741"/>
    </source>
</evidence>